<feature type="compositionally biased region" description="Low complexity" evidence="1">
    <location>
        <begin position="979"/>
        <end position="990"/>
    </location>
</feature>
<dbReference type="Gramene" id="PNW72357">
    <property type="protein sequence ID" value="PNW72357"/>
    <property type="gene ID" value="CHLRE_16g671937v5"/>
</dbReference>
<protein>
    <submittedName>
        <fullName evidence="3">Uncharacterized protein</fullName>
    </submittedName>
</protein>
<feature type="region of interest" description="Disordered" evidence="1">
    <location>
        <begin position="932"/>
        <end position="1036"/>
    </location>
</feature>
<name>A0A2K3CVP6_CHLRE</name>
<feature type="compositionally biased region" description="Low complexity" evidence="1">
    <location>
        <begin position="1081"/>
        <end position="1100"/>
    </location>
</feature>
<feature type="compositionally biased region" description="Low complexity" evidence="1">
    <location>
        <begin position="1473"/>
        <end position="1492"/>
    </location>
</feature>
<dbReference type="GeneID" id="5721388"/>
<dbReference type="Proteomes" id="UP000006906">
    <property type="component" value="Chromosome 16"/>
</dbReference>
<dbReference type="InterPro" id="IPR010297">
    <property type="entry name" value="DUF900_hydrolase"/>
</dbReference>
<keyword evidence="2" id="KW-1133">Transmembrane helix</keyword>
<feature type="region of interest" description="Disordered" evidence="1">
    <location>
        <begin position="1"/>
        <end position="23"/>
    </location>
</feature>
<feature type="region of interest" description="Disordered" evidence="1">
    <location>
        <begin position="1460"/>
        <end position="1492"/>
    </location>
</feature>
<dbReference type="Pfam" id="PF05990">
    <property type="entry name" value="DUF900"/>
    <property type="match status" value="1"/>
</dbReference>
<feature type="region of interest" description="Disordered" evidence="1">
    <location>
        <begin position="1504"/>
        <end position="1523"/>
    </location>
</feature>
<keyword evidence="2" id="KW-0812">Transmembrane</keyword>
<feature type="region of interest" description="Disordered" evidence="1">
    <location>
        <begin position="1138"/>
        <end position="1185"/>
    </location>
</feature>
<feature type="transmembrane region" description="Helical" evidence="2">
    <location>
        <begin position="63"/>
        <end position="82"/>
    </location>
</feature>
<evidence type="ECO:0000313" key="3">
    <source>
        <dbReference type="EMBL" id="PNW72357.1"/>
    </source>
</evidence>
<dbReference type="PANTHER" id="PTHR36513:SF1">
    <property type="entry name" value="TRANSMEMBRANE PROTEIN"/>
    <property type="match status" value="1"/>
</dbReference>
<keyword evidence="2" id="KW-0472">Membrane</keyword>
<feature type="region of interest" description="Disordered" evidence="1">
    <location>
        <begin position="1048"/>
        <end position="1100"/>
    </location>
</feature>
<feature type="compositionally biased region" description="Low complexity" evidence="1">
    <location>
        <begin position="1631"/>
        <end position="1651"/>
    </location>
</feature>
<feature type="region of interest" description="Disordered" evidence="1">
    <location>
        <begin position="1539"/>
        <end position="1572"/>
    </location>
</feature>
<reference evidence="3 4" key="1">
    <citation type="journal article" date="2007" name="Science">
        <title>The Chlamydomonas genome reveals the evolution of key animal and plant functions.</title>
        <authorList>
            <person name="Merchant S.S."/>
            <person name="Prochnik S.E."/>
            <person name="Vallon O."/>
            <person name="Harris E.H."/>
            <person name="Karpowicz S.J."/>
            <person name="Witman G.B."/>
            <person name="Terry A."/>
            <person name="Salamov A."/>
            <person name="Fritz-Laylin L.K."/>
            <person name="Marechal-Drouard L."/>
            <person name="Marshall W.F."/>
            <person name="Qu L.H."/>
            <person name="Nelson D.R."/>
            <person name="Sanderfoot A.A."/>
            <person name="Spalding M.H."/>
            <person name="Kapitonov V.V."/>
            <person name="Ren Q."/>
            <person name="Ferris P."/>
            <person name="Lindquist E."/>
            <person name="Shapiro H."/>
            <person name="Lucas S.M."/>
            <person name="Grimwood J."/>
            <person name="Schmutz J."/>
            <person name="Cardol P."/>
            <person name="Cerutti H."/>
            <person name="Chanfreau G."/>
            <person name="Chen C.L."/>
            <person name="Cognat V."/>
            <person name="Croft M.T."/>
            <person name="Dent R."/>
            <person name="Dutcher S."/>
            <person name="Fernandez E."/>
            <person name="Fukuzawa H."/>
            <person name="Gonzalez-Ballester D."/>
            <person name="Gonzalez-Halphen D."/>
            <person name="Hallmann A."/>
            <person name="Hanikenne M."/>
            <person name="Hippler M."/>
            <person name="Inwood W."/>
            <person name="Jabbari K."/>
            <person name="Kalanon M."/>
            <person name="Kuras R."/>
            <person name="Lefebvre P.A."/>
            <person name="Lemaire S.D."/>
            <person name="Lobanov A.V."/>
            <person name="Lohr M."/>
            <person name="Manuell A."/>
            <person name="Meier I."/>
            <person name="Mets L."/>
            <person name="Mittag M."/>
            <person name="Mittelmeier T."/>
            <person name="Moroney J.V."/>
            <person name="Moseley J."/>
            <person name="Napoli C."/>
            <person name="Nedelcu A.M."/>
            <person name="Niyogi K."/>
            <person name="Novoselov S.V."/>
            <person name="Paulsen I.T."/>
            <person name="Pazour G."/>
            <person name="Purton S."/>
            <person name="Ral J.P."/>
            <person name="Riano-Pachon D.M."/>
            <person name="Riekhof W."/>
            <person name="Rymarquis L."/>
            <person name="Schroda M."/>
            <person name="Stern D."/>
            <person name="Umen J."/>
            <person name="Willows R."/>
            <person name="Wilson N."/>
            <person name="Zimmer S.L."/>
            <person name="Allmer J."/>
            <person name="Balk J."/>
            <person name="Bisova K."/>
            <person name="Chen C.J."/>
            <person name="Elias M."/>
            <person name="Gendler K."/>
            <person name="Hauser C."/>
            <person name="Lamb M.R."/>
            <person name="Ledford H."/>
            <person name="Long J.C."/>
            <person name="Minagawa J."/>
            <person name="Page M.D."/>
            <person name="Pan J."/>
            <person name="Pootakham W."/>
            <person name="Roje S."/>
            <person name="Rose A."/>
            <person name="Stahlberg E."/>
            <person name="Terauchi A.M."/>
            <person name="Yang P."/>
            <person name="Ball S."/>
            <person name="Bowler C."/>
            <person name="Dieckmann C.L."/>
            <person name="Gladyshev V.N."/>
            <person name="Green P."/>
            <person name="Jorgensen R."/>
            <person name="Mayfield S."/>
            <person name="Mueller-Roeber B."/>
            <person name="Rajamani S."/>
            <person name="Sayre R.T."/>
            <person name="Brokstein P."/>
            <person name="Dubchak I."/>
            <person name="Goodstein D."/>
            <person name="Hornick L."/>
            <person name="Huang Y.W."/>
            <person name="Jhaveri J."/>
            <person name="Luo Y."/>
            <person name="Martinez D."/>
            <person name="Ngau W.C."/>
            <person name="Otillar B."/>
            <person name="Poliakov A."/>
            <person name="Porter A."/>
            <person name="Szajkowski L."/>
            <person name="Werner G."/>
            <person name="Zhou K."/>
            <person name="Grigoriev I.V."/>
            <person name="Rokhsar D.S."/>
            <person name="Grossman A.R."/>
        </authorList>
    </citation>
    <scope>NUCLEOTIDE SEQUENCE [LARGE SCALE GENOMIC DNA]</scope>
    <source>
        <strain evidence="4">CC-503</strain>
    </source>
</reference>
<proteinExistence type="predicted"/>
<dbReference type="OrthoDB" id="544381at2759"/>
<dbReference type="InParanoid" id="A0A2K3CVP6"/>
<dbReference type="OMA" id="EHLTGFW"/>
<gene>
    <name evidence="3" type="ORF">CHLRE_16g671937v5</name>
</gene>
<sequence>MRTVEEDAVPGEGNTANVPSKAPQAEPDMLLNLSVVLPYMAYRKRIRYFTGEYKASNPYRMAFLLLILLFLWSLQSFFLQQTDQELNFGVILSLSYSMPEGTALGGGAVALNAINYGLMIVCLVLVSVHVTTFESPFITMMGLVAIVLFLVVLGRRLDFSQNHSGDIEASSTDEANAYSLTQDVIMQAFVYLSLLHMLGSAIIRRLVPWLVRRNSILACAGILDRRDLVDPATATALIALPPGYSLSPERRLVACYLRYMEPWYMWWLPIVGRETITFVGEVDGSGHPSGYGEWRDSAWHGEHLTGFWHAGKPAGPFRSRETGSASSLVNLRVAYFRNRGEAIGRAACLPKLTPLQFGIVACEVTTSGVWFKSLPRLRELLPPIDIAEGLEAEREAAEAEGRLPAAAATAAAAAARATSRWRWWPWRGRGKGGASGERVAGHGNGPSDDPQQCAVAMLGPEVVAAAGGAAAAAARSPASSKPPRLQTQQTRDAAWLEDAKSTLATPGGKHGVRLRSALAAPSYAAAATTLDALELARGPLGWGAVASNRAGGGGSSAADTGLPATLKPLPRYSLRKSTTSGLSEGPARAARGGSVAVAVAPVAVAVAPVAVAVAPVAVAVAPLPEAPAAGAGNTASADASAGAASASTALDDAPCCGDALVARVPLSQSLAAIDKLQAQLPQSSGLARVVESVGNAFLTVTAAAQTATAAAATAATAALTPPPPPAPPPAMAPMAALEAAEQALLAPTLMNPAGGATTATCDAAPAGTGGEAAAETGAEAVAGAETLQGNFAATHTSAAGNCAPAHTEALVADVGVAGPATAAAAGSVAPPGPAGTAPPVTAPAAAWGPGAAPRVQRLPRLVSMLMPMQPAPTTSVASARRQNGRAAAATAALIGLRAQQALVTGSKQLTSVATAAAAAALNVGRRSGIAARQAPGDVEGGRTDEDYGDEGDVFGQHAGTDGGRLETAPSSGSRKDASNRSNASSNRSARGPSRTGGLTRPLAASSASGSSAAGFHGAAETPGSRASAGPGPGPVERRALASFIRTTKPVVPGSGGGSPAARPSGDASSGVARENGDVSRRGGASTSGAQGGSQAPSGAAAAIGVAPRAAASTAGAATSNTPAAPHAQPAAAAATLKTFPLMPPPPPPLRAHVEPPQPQQAATTGGGSPSEWDPPAPSDWRLSNVLSPPDFPGRVALPLVSHASAEHTSGNLPGLDPLDPNALPPTLPPTSVDAAGGGAAGACVGRGGDLSRPPEAFLFVHGLGVDLHKALRHYAQMMALLKFPPHISPMLFAWPSSIAVGYFFARYRAAERPETGLALASAVRALAADGFAGLHILVHSMGTRVLMNALPHLEAILAEEAQRGGAAATEAGAASAARPGGEGVGGGGGGMKLLTVTICNPDYGLRPFVREMGFRLRALCPIVTIYGDTADGALGLSEVVNAMARPVIRTRRWMRYMLGRGKRGRRSQAQGVGEQCQPAGQPEQGGEAAASGVPAQVVAGTGAGAGAAAHTKGRTGGHQQSVSPDEVRIDMATGMAAAMPAPPAAPCPPAPAPFPPPAPPPAAAGSGPLPLTIASMPQAHAASTPASPNTSGSLHRSRYLAVHSLPRPPLPTADPAAAGPTVYGGGGGDAAAGSSSDESYASFESDSEASFPHLQHGCSQPLQPEASPPRDVLGATGAASTAAARAMAAASQSYGAGYDVEAAAPAAGHGEGHGQEEEEEEEEEGAKELAWWCERVVHYRRRLRKPVLYGWLEKSLGKRVYQITDPVTRVPLDLDVIDLSFLASNVNAMRHTHFALNREMLDDLYDVVVLRRRARERMWRLEHITGNVFSIAVCPYYISTKNL</sequence>
<feature type="transmembrane region" description="Helical" evidence="2">
    <location>
        <begin position="102"/>
        <end position="125"/>
    </location>
</feature>
<feature type="compositionally biased region" description="Low complexity" evidence="1">
    <location>
        <begin position="1059"/>
        <end position="1070"/>
    </location>
</feature>
<dbReference type="RefSeq" id="XP_042916177.1">
    <property type="nucleotide sequence ID" value="XM_043071178.1"/>
</dbReference>
<accession>A0A2K3CVP6</accession>
<evidence type="ECO:0000256" key="2">
    <source>
        <dbReference type="SAM" id="Phobius"/>
    </source>
</evidence>
<feature type="region of interest" description="Disordered" evidence="1">
    <location>
        <begin position="426"/>
        <end position="450"/>
    </location>
</feature>
<feature type="region of interest" description="Disordered" evidence="1">
    <location>
        <begin position="1206"/>
        <end position="1229"/>
    </location>
</feature>
<feature type="region of interest" description="Disordered" evidence="1">
    <location>
        <begin position="1604"/>
        <end position="1675"/>
    </location>
</feature>
<feature type="compositionally biased region" description="Low complexity" evidence="1">
    <location>
        <begin position="1003"/>
        <end position="1029"/>
    </location>
</feature>
<organism evidence="3 4">
    <name type="scientific">Chlamydomonas reinhardtii</name>
    <name type="common">Chlamydomonas smithii</name>
    <dbReference type="NCBI Taxonomy" id="3055"/>
    <lineage>
        <taxon>Eukaryota</taxon>
        <taxon>Viridiplantae</taxon>
        <taxon>Chlorophyta</taxon>
        <taxon>core chlorophytes</taxon>
        <taxon>Chlorophyceae</taxon>
        <taxon>CS clade</taxon>
        <taxon>Chlamydomonadales</taxon>
        <taxon>Chlamydomonadaceae</taxon>
        <taxon>Chlamydomonas</taxon>
    </lineage>
</organism>
<dbReference type="EMBL" id="CM008977">
    <property type="protein sequence ID" value="PNW72357.1"/>
    <property type="molecule type" value="Genomic_DNA"/>
</dbReference>
<evidence type="ECO:0000256" key="1">
    <source>
        <dbReference type="SAM" id="MobiDB-lite"/>
    </source>
</evidence>
<keyword evidence="4" id="KW-1185">Reference proteome</keyword>
<dbReference type="ExpressionAtlas" id="A0A2K3CVP6">
    <property type="expression patterns" value="baseline"/>
</dbReference>
<feature type="compositionally biased region" description="Pro residues" evidence="1">
    <location>
        <begin position="1540"/>
        <end position="1562"/>
    </location>
</feature>
<feature type="transmembrane region" description="Helical" evidence="2">
    <location>
        <begin position="137"/>
        <end position="154"/>
    </location>
</feature>
<evidence type="ECO:0000313" key="4">
    <source>
        <dbReference type="Proteomes" id="UP000006906"/>
    </source>
</evidence>
<dbReference type="PANTHER" id="PTHR36513">
    <property type="entry name" value="ABC TRANSMEMBRANE TYPE-1 DOMAIN-CONTAINING PROTEIN"/>
    <property type="match status" value="1"/>
</dbReference>
<dbReference type="KEGG" id="cre:CHLRE_16g671937v5"/>